<dbReference type="EMBL" id="AP005425">
    <property type="protein sequence ID" value="BAD36093.1"/>
    <property type="molecule type" value="Genomic_DNA"/>
</dbReference>
<organism evidence="1 2">
    <name type="scientific">Oryza sativa subsp. japonica</name>
    <name type="common">Rice</name>
    <dbReference type="NCBI Taxonomy" id="39947"/>
    <lineage>
        <taxon>Eukaryota</taxon>
        <taxon>Viridiplantae</taxon>
        <taxon>Streptophyta</taxon>
        <taxon>Embryophyta</taxon>
        <taxon>Tracheophyta</taxon>
        <taxon>Spermatophyta</taxon>
        <taxon>Magnoliopsida</taxon>
        <taxon>Liliopsida</taxon>
        <taxon>Poales</taxon>
        <taxon>Poaceae</taxon>
        <taxon>BOP clade</taxon>
        <taxon>Oryzoideae</taxon>
        <taxon>Oryzeae</taxon>
        <taxon>Oryzinae</taxon>
        <taxon>Oryza</taxon>
        <taxon>Oryza sativa</taxon>
    </lineage>
</organism>
<reference evidence="2" key="1">
    <citation type="journal article" date="2005" name="Nature">
        <title>The map-based sequence of the rice genome.</title>
        <authorList>
            <consortium name="International rice genome sequencing project (IRGSP)"/>
            <person name="Matsumoto T."/>
            <person name="Wu J."/>
            <person name="Kanamori H."/>
            <person name="Katayose Y."/>
            <person name="Fujisawa M."/>
            <person name="Namiki N."/>
            <person name="Mizuno H."/>
            <person name="Yamamoto K."/>
            <person name="Antonio B.A."/>
            <person name="Baba T."/>
            <person name="Sakata K."/>
            <person name="Nagamura Y."/>
            <person name="Aoki H."/>
            <person name="Arikawa K."/>
            <person name="Arita K."/>
            <person name="Bito T."/>
            <person name="Chiden Y."/>
            <person name="Fujitsuka N."/>
            <person name="Fukunaka R."/>
            <person name="Hamada M."/>
            <person name="Harada C."/>
            <person name="Hayashi A."/>
            <person name="Hijishita S."/>
            <person name="Honda M."/>
            <person name="Hosokawa S."/>
            <person name="Ichikawa Y."/>
            <person name="Idonuma A."/>
            <person name="Iijima M."/>
            <person name="Ikeda M."/>
            <person name="Ikeno M."/>
            <person name="Ito K."/>
            <person name="Ito S."/>
            <person name="Ito T."/>
            <person name="Ito Y."/>
            <person name="Ito Y."/>
            <person name="Iwabuchi A."/>
            <person name="Kamiya K."/>
            <person name="Karasawa W."/>
            <person name="Kurita K."/>
            <person name="Katagiri S."/>
            <person name="Kikuta A."/>
            <person name="Kobayashi H."/>
            <person name="Kobayashi N."/>
            <person name="Machita K."/>
            <person name="Maehara T."/>
            <person name="Masukawa M."/>
            <person name="Mizubayashi T."/>
            <person name="Mukai Y."/>
            <person name="Nagasaki H."/>
            <person name="Nagata Y."/>
            <person name="Naito S."/>
            <person name="Nakashima M."/>
            <person name="Nakama Y."/>
            <person name="Nakamichi Y."/>
            <person name="Nakamura M."/>
            <person name="Meguro A."/>
            <person name="Negishi M."/>
            <person name="Ohta I."/>
            <person name="Ohta T."/>
            <person name="Okamoto M."/>
            <person name="Ono N."/>
            <person name="Saji S."/>
            <person name="Sakaguchi M."/>
            <person name="Sakai K."/>
            <person name="Shibata M."/>
            <person name="Shimokawa T."/>
            <person name="Song J."/>
            <person name="Takazaki Y."/>
            <person name="Terasawa K."/>
            <person name="Tsugane M."/>
            <person name="Tsuji K."/>
            <person name="Ueda S."/>
            <person name="Waki K."/>
            <person name="Yamagata H."/>
            <person name="Yamamoto M."/>
            <person name="Yamamoto S."/>
            <person name="Yamane H."/>
            <person name="Yoshiki S."/>
            <person name="Yoshihara R."/>
            <person name="Yukawa K."/>
            <person name="Zhong H."/>
            <person name="Yano M."/>
            <person name="Yuan Q."/>
            <person name="Ouyang S."/>
            <person name="Liu J."/>
            <person name="Jones K.M."/>
            <person name="Gansberger K."/>
            <person name="Moffat K."/>
            <person name="Hill J."/>
            <person name="Bera J."/>
            <person name="Fadrosh D."/>
            <person name="Jin S."/>
            <person name="Johri S."/>
            <person name="Kim M."/>
            <person name="Overton L."/>
            <person name="Reardon M."/>
            <person name="Tsitrin T."/>
            <person name="Vuong H."/>
            <person name="Weaver B."/>
            <person name="Ciecko A."/>
            <person name="Tallon L."/>
            <person name="Jackson J."/>
            <person name="Pai G."/>
            <person name="Aken S.V."/>
            <person name="Utterback T."/>
            <person name="Reidmuller S."/>
            <person name="Feldblyum T."/>
            <person name="Hsiao J."/>
            <person name="Zismann V."/>
            <person name="Iobst S."/>
            <person name="de Vazeille A.R."/>
            <person name="Buell C.R."/>
            <person name="Ying K."/>
            <person name="Li Y."/>
            <person name="Lu T."/>
            <person name="Huang Y."/>
            <person name="Zhao Q."/>
            <person name="Feng Q."/>
            <person name="Zhang L."/>
            <person name="Zhu J."/>
            <person name="Weng Q."/>
            <person name="Mu J."/>
            <person name="Lu Y."/>
            <person name="Fan D."/>
            <person name="Liu Y."/>
            <person name="Guan J."/>
            <person name="Zhang Y."/>
            <person name="Yu S."/>
            <person name="Liu X."/>
            <person name="Zhang Y."/>
            <person name="Hong G."/>
            <person name="Han B."/>
            <person name="Choisne N."/>
            <person name="Demange N."/>
            <person name="Orjeda G."/>
            <person name="Samain S."/>
            <person name="Cattolico L."/>
            <person name="Pelletier E."/>
            <person name="Couloux A."/>
            <person name="Segurens B."/>
            <person name="Wincker P."/>
            <person name="D'Hont A."/>
            <person name="Scarpelli C."/>
            <person name="Weissenbach J."/>
            <person name="Salanoubat M."/>
            <person name="Quetier F."/>
            <person name="Yu Y."/>
            <person name="Kim H.R."/>
            <person name="Rambo T."/>
            <person name="Currie J."/>
            <person name="Collura K."/>
            <person name="Luo M."/>
            <person name="Yang T."/>
            <person name="Ammiraju J.S.S."/>
            <person name="Engler F."/>
            <person name="Soderlund C."/>
            <person name="Wing R.A."/>
            <person name="Palmer L.E."/>
            <person name="de la Bastide M."/>
            <person name="Spiegel L."/>
            <person name="Nascimento L."/>
            <person name="Zutavern T."/>
            <person name="O'Shaughnessy A."/>
            <person name="Dike S."/>
            <person name="Dedhia N."/>
            <person name="Preston R."/>
            <person name="Balija V."/>
            <person name="McCombie W.R."/>
            <person name="Chow T."/>
            <person name="Chen H."/>
            <person name="Chung M."/>
            <person name="Chen C."/>
            <person name="Shaw J."/>
            <person name="Wu H."/>
            <person name="Hsiao K."/>
            <person name="Chao Y."/>
            <person name="Chu M."/>
            <person name="Cheng C."/>
            <person name="Hour A."/>
            <person name="Lee P."/>
            <person name="Lin S."/>
            <person name="Lin Y."/>
            <person name="Liou J."/>
            <person name="Liu S."/>
            <person name="Hsing Y."/>
            <person name="Raghuvanshi S."/>
            <person name="Mohanty A."/>
            <person name="Bharti A.K."/>
            <person name="Gaur A."/>
            <person name="Gupta V."/>
            <person name="Kumar D."/>
            <person name="Ravi V."/>
            <person name="Vij S."/>
            <person name="Kapur A."/>
            <person name="Khurana P."/>
            <person name="Khurana P."/>
            <person name="Khurana J.P."/>
            <person name="Tyagi A.K."/>
            <person name="Gaikwad K."/>
            <person name="Singh A."/>
            <person name="Dalal V."/>
            <person name="Srivastava S."/>
            <person name="Dixit A."/>
            <person name="Pal A.K."/>
            <person name="Ghazi I.A."/>
            <person name="Yadav M."/>
            <person name="Pandit A."/>
            <person name="Bhargava A."/>
            <person name="Sureshbabu K."/>
            <person name="Batra K."/>
            <person name="Sharma T.R."/>
            <person name="Mohapatra T."/>
            <person name="Singh N.K."/>
            <person name="Messing J."/>
            <person name="Nelson A.B."/>
            <person name="Fuks G."/>
            <person name="Kavchok S."/>
            <person name="Keizer G."/>
            <person name="Linton E."/>
            <person name="Llaca V."/>
            <person name="Song R."/>
            <person name="Tanyolac B."/>
            <person name="Young S."/>
            <person name="Ho-Il K."/>
            <person name="Hahn J.H."/>
            <person name="Sangsakoo G."/>
            <person name="Vanavichit A."/>
            <person name="de Mattos Luiz.A.T."/>
            <person name="Zimmer P.D."/>
            <person name="Malone G."/>
            <person name="Dellagostin O."/>
            <person name="de Oliveira A.C."/>
            <person name="Bevan M."/>
            <person name="Bancroft I."/>
            <person name="Minx P."/>
            <person name="Cordum H."/>
            <person name="Wilson R."/>
            <person name="Cheng Z."/>
            <person name="Jin W."/>
            <person name="Jiang J."/>
            <person name="Leong S.A."/>
            <person name="Iwama H."/>
            <person name="Gojobori T."/>
            <person name="Itoh T."/>
            <person name="Niimura Y."/>
            <person name="Fujii Y."/>
            <person name="Habara T."/>
            <person name="Sakai H."/>
            <person name="Sato Y."/>
            <person name="Wilson G."/>
            <person name="Kumar K."/>
            <person name="McCouch S."/>
            <person name="Juretic N."/>
            <person name="Hoen D."/>
            <person name="Wright S."/>
            <person name="Bruskiewich R."/>
            <person name="Bureau T."/>
            <person name="Miyao A."/>
            <person name="Hirochika H."/>
            <person name="Nishikawa T."/>
            <person name="Kadowaki K."/>
            <person name="Sugiura M."/>
            <person name="Burr B."/>
            <person name="Sasaki T."/>
        </authorList>
    </citation>
    <scope>NUCLEOTIDE SEQUENCE [LARGE SCALE GENOMIC DNA]</scope>
    <source>
        <strain evidence="2">cv. Nipponbare</strain>
    </source>
</reference>
<evidence type="ECO:0000313" key="1">
    <source>
        <dbReference type="EMBL" id="BAD36093.1"/>
    </source>
</evidence>
<protein>
    <submittedName>
        <fullName evidence="1">Uncharacterized protein</fullName>
    </submittedName>
</protein>
<dbReference type="AlphaFoldDB" id="Q69QB6"/>
<reference evidence="2" key="2">
    <citation type="journal article" date="2008" name="Nucleic Acids Res.">
        <title>The rice annotation project database (RAP-DB): 2008 update.</title>
        <authorList>
            <consortium name="The rice annotation project (RAP)"/>
        </authorList>
    </citation>
    <scope>GENOME REANNOTATION</scope>
    <source>
        <strain evidence="2">cv. Nipponbare</strain>
    </source>
</reference>
<proteinExistence type="predicted"/>
<accession>Q69QB6</accession>
<evidence type="ECO:0000313" key="2">
    <source>
        <dbReference type="Proteomes" id="UP000000763"/>
    </source>
</evidence>
<gene>
    <name evidence="1" type="primary">P0644A02.11</name>
</gene>
<name>Q69QB6_ORYSJ</name>
<dbReference type="Proteomes" id="UP000000763">
    <property type="component" value="Chromosome 6"/>
</dbReference>
<sequence length="68" mass="7637">MLFIDLIHLTESLRGTHISSCLSLSFPLSFLLNRQLASCQANCARAMADTDYVEGYQFTLSKDLSCFQ</sequence>